<dbReference type="Proteomes" id="UP000319700">
    <property type="component" value="Unassembled WGS sequence"/>
</dbReference>
<dbReference type="RefSeq" id="WP_206669087.1">
    <property type="nucleotide sequence ID" value="NZ_RCZH01000010.1"/>
</dbReference>
<organism evidence="2 3">
    <name type="scientific">Flavobacterium pectinovorum</name>
    <dbReference type="NCBI Taxonomy" id="29533"/>
    <lineage>
        <taxon>Bacteria</taxon>
        <taxon>Pseudomonadati</taxon>
        <taxon>Bacteroidota</taxon>
        <taxon>Flavobacteriia</taxon>
        <taxon>Flavobacteriales</taxon>
        <taxon>Flavobacteriaceae</taxon>
        <taxon>Flavobacterium</taxon>
    </lineage>
</organism>
<keyword evidence="1" id="KW-1133">Transmembrane helix</keyword>
<name>A0A502EN19_9FLAO</name>
<evidence type="ECO:0000313" key="2">
    <source>
        <dbReference type="EMBL" id="TPG38474.1"/>
    </source>
</evidence>
<accession>A0A502EN19</accession>
<comment type="caution">
    <text evidence="2">The sequence shown here is derived from an EMBL/GenBank/DDBJ whole genome shotgun (WGS) entry which is preliminary data.</text>
</comment>
<protein>
    <submittedName>
        <fullName evidence="2">Uncharacterized protein</fullName>
    </submittedName>
</protein>
<gene>
    <name evidence="2" type="ORF">EAH81_16270</name>
</gene>
<dbReference type="AlphaFoldDB" id="A0A502EN19"/>
<sequence length="212" mass="24918">MKTSKTKYYNKNFMAENIVEWQEKRKIYLAVAIISFLIGTYYFIQVNSKNYIIKPSELQVYENLIISAGPKFKETKGKHSRRWIEFQCVNNRSTFEIASYDYRCIKDDDILNGIKVGDTISIAVLKNDITDFDTETSCEIHSLIKNNKEYLDMQCRNREDNNDGKMGFIILFAIFIMTGIVYSFSKKPIFFDHVDPRVPIFIVIIVLYFMLQ</sequence>
<dbReference type="EMBL" id="RCZH01000010">
    <property type="protein sequence ID" value="TPG38474.1"/>
    <property type="molecule type" value="Genomic_DNA"/>
</dbReference>
<keyword evidence="1" id="KW-0472">Membrane</keyword>
<proteinExistence type="predicted"/>
<feature type="transmembrane region" description="Helical" evidence="1">
    <location>
        <begin position="166"/>
        <end position="184"/>
    </location>
</feature>
<evidence type="ECO:0000256" key="1">
    <source>
        <dbReference type="SAM" id="Phobius"/>
    </source>
</evidence>
<feature type="transmembrane region" description="Helical" evidence="1">
    <location>
        <begin position="196"/>
        <end position="211"/>
    </location>
</feature>
<keyword evidence="1" id="KW-0812">Transmembrane</keyword>
<feature type="transmembrane region" description="Helical" evidence="1">
    <location>
        <begin position="27"/>
        <end position="44"/>
    </location>
</feature>
<evidence type="ECO:0000313" key="3">
    <source>
        <dbReference type="Proteomes" id="UP000319700"/>
    </source>
</evidence>
<reference evidence="2 3" key="1">
    <citation type="journal article" date="2019" name="Environ. Microbiol.">
        <title>Species interactions and distinct microbial communities in high Arctic permafrost affected cryosols are associated with the CH4 and CO2 gas fluxes.</title>
        <authorList>
            <person name="Altshuler I."/>
            <person name="Hamel J."/>
            <person name="Turney S."/>
            <person name="Magnuson E."/>
            <person name="Levesque R."/>
            <person name="Greer C."/>
            <person name="Whyte L.G."/>
        </authorList>
    </citation>
    <scope>NUCLEOTIDE SEQUENCE [LARGE SCALE GENOMIC DNA]</scope>
    <source>
        <strain evidence="2 3">42</strain>
    </source>
</reference>
<keyword evidence="3" id="KW-1185">Reference proteome</keyword>